<dbReference type="InterPro" id="IPR000536">
    <property type="entry name" value="Nucl_hrmn_rcpt_lig-bd"/>
</dbReference>
<dbReference type="Gene3D" id="1.10.565.10">
    <property type="entry name" value="Retinoid X Receptor"/>
    <property type="match status" value="1"/>
</dbReference>
<dbReference type="PROSITE" id="PS51030">
    <property type="entry name" value="NUCLEAR_REC_DBD_2"/>
    <property type="match status" value="1"/>
</dbReference>
<dbReference type="Proteomes" id="UP000069940">
    <property type="component" value="Unassembled WGS sequence"/>
</dbReference>
<evidence type="ECO:0000313" key="15">
    <source>
        <dbReference type="Proteomes" id="UP000069940"/>
    </source>
</evidence>
<dbReference type="SUPFAM" id="SSF57716">
    <property type="entry name" value="Glucocorticoid receptor-like (DNA-binding domain)"/>
    <property type="match status" value="1"/>
</dbReference>
<organism evidence="14 15">
    <name type="scientific">Aedes albopictus</name>
    <name type="common">Asian tiger mosquito</name>
    <name type="synonym">Stegomyia albopicta</name>
    <dbReference type="NCBI Taxonomy" id="7160"/>
    <lineage>
        <taxon>Eukaryota</taxon>
        <taxon>Metazoa</taxon>
        <taxon>Ecdysozoa</taxon>
        <taxon>Arthropoda</taxon>
        <taxon>Hexapoda</taxon>
        <taxon>Insecta</taxon>
        <taxon>Pterygota</taxon>
        <taxon>Neoptera</taxon>
        <taxon>Endopterygota</taxon>
        <taxon>Diptera</taxon>
        <taxon>Nematocera</taxon>
        <taxon>Culicoidea</taxon>
        <taxon>Culicidae</taxon>
        <taxon>Culicinae</taxon>
        <taxon>Aedini</taxon>
        <taxon>Aedes</taxon>
        <taxon>Stegomyia</taxon>
    </lineage>
</organism>
<sequence length="644" mass="69582">MFSFRNMEGSTVLQDSKQGFNKTSIADFYDKLEKDENGLQSGRGFGIPDDTNHSALARAENGLSGKTDHRGSPISCYSPQSRLLPWPSQHLTPVSESGSVSARKAQNLGLICVVCGDTSSGKHYGILACNGCSGFFKRSVRRKLIYRCQAGTGNCTVDKAHRNQCQACRLKKCLNMGMNKDAVQNERQPRNTATIRPEALRDMEQGRALREAAVAVGVFGPPVSLALLSPSRYGPSILPAPALPTSQFLHHHSQVSSLVNSLPHHHPHHPHHAMHGLANGLSLGLNGVSVASHNASAAAAAAAIVSANSNNNNNNNSPLVSNNNLSSTENLNATQSSNHSNTSEQHSPSGAGSPVHQNSNGGCPNSAGGGGGGGAGQENSSVKQHTHSTSSCGSASPILQEDTGNDNDDDSIDVTNDEDTEPVQSNVTIPSLVNHPLYGQSPMFNFQETIYETSARLLFMAVKWAKNLPSFASLTFRDQVILLEESWSELFLLNAIQWCMPIDTSACTLFSLNEHCSSVNNSGVFKPGQLAQDLRVLNDTLCRFKSVMVDPAEFACMKAIVLFRSEARGLKDPVQIENLQDQAQVMLAQHSRTQFPGQIARFGRLLLMLPLLRSINSHKIESIYFQKTIGNTPMEKVLCDMYKN</sequence>
<dbReference type="PRINTS" id="PR00398">
    <property type="entry name" value="STRDHORMONER"/>
</dbReference>
<evidence type="ECO:0000259" key="12">
    <source>
        <dbReference type="PROSITE" id="PS51030"/>
    </source>
</evidence>
<dbReference type="GeneID" id="109398729"/>
<evidence type="ECO:0000256" key="3">
    <source>
        <dbReference type="ARBA" id="ARBA00022771"/>
    </source>
</evidence>
<keyword evidence="6 10" id="KW-0238">DNA-binding</keyword>
<evidence type="ECO:0000256" key="9">
    <source>
        <dbReference type="ARBA" id="ARBA00023242"/>
    </source>
</evidence>
<dbReference type="SMART" id="SM00430">
    <property type="entry name" value="HOLI"/>
    <property type="match status" value="1"/>
</dbReference>
<evidence type="ECO:0000256" key="2">
    <source>
        <dbReference type="ARBA" id="ARBA00022723"/>
    </source>
</evidence>
<keyword evidence="2 10" id="KW-0479">Metal-binding</keyword>
<evidence type="ECO:0000256" key="10">
    <source>
        <dbReference type="RuleBase" id="RU004334"/>
    </source>
</evidence>
<evidence type="ECO:0000256" key="4">
    <source>
        <dbReference type="ARBA" id="ARBA00022833"/>
    </source>
</evidence>
<proteinExistence type="inferred from homology"/>
<keyword evidence="5 10" id="KW-0805">Transcription regulation</keyword>
<evidence type="ECO:0000256" key="5">
    <source>
        <dbReference type="ARBA" id="ARBA00023015"/>
    </source>
</evidence>
<keyword evidence="7 10" id="KW-0804">Transcription</keyword>
<accession>A0ABM1ZLB0</accession>
<name>A0ABM1ZLB0_AEDAL</name>
<evidence type="ECO:0000256" key="7">
    <source>
        <dbReference type="ARBA" id="ARBA00023163"/>
    </source>
</evidence>
<dbReference type="InterPro" id="IPR035500">
    <property type="entry name" value="NHR-like_dom_sf"/>
</dbReference>
<feature type="domain" description="NR LBD" evidence="13">
    <location>
        <begin position="418"/>
        <end position="644"/>
    </location>
</feature>
<dbReference type="PROSITE" id="PS51843">
    <property type="entry name" value="NR_LBD"/>
    <property type="match status" value="1"/>
</dbReference>
<protein>
    <recommendedName>
        <fullName evidence="16">Photoreceptor-specific nuclear receptor</fullName>
    </recommendedName>
</protein>
<keyword evidence="4 10" id="KW-0862">Zinc</keyword>
<feature type="domain" description="Nuclear receptor" evidence="12">
    <location>
        <begin position="109"/>
        <end position="185"/>
    </location>
</feature>
<dbReference type="CDD" id="cd06970">
    <property type="entry name" value="NR_DBD_PNR"/>
    <property type="match status" value="1"/>
</dbReference>
<dbReference type="PROSITE" id="PS00031">
    <property type="entry name" value="NUCLEAR_REC_DBD_1"/>
    <property type="match status" value="1"/>
</dbReference>
<comment type="similarity">
    <text evidence="10">Belongs to the nuclear hormone receptor family.</text>
</comment>
<evidence type="ECO:0000259" key="13">
    <source>
        <dbReference type="PROSITE" id="PS51843"/>
    </source>
</evidence>
<feature type="region of interest" description="Disordered" evidence="11">
    <location>
        <begin position="313"/>
        <end position="428"/>
    </location>
</feature>
<reference evidence="14" key="2">
    <citation type="submission" date="2025-05" db="UniProtKB">
        <authorList>
            <consortium name="EnsemblMetazoa"/>
        </authorList>
    </citation>
    <scope>IDENTIFICATION</scope>
    <source>
        <strain evidence="14">Foshan</strain>
    </source>
</reference>
<dbReference type="EnsemblMetazoa" id="AALFPA23_019584.R28814">
    <property type="protein sequence ID" value="AALFPA23_019584.P28814"/>
    <property type="gene ID" value="AALFPA23_019584"/>
</dbReference>
<dbReference type="SMART" id="SM00399">
    <property type="entry name" value="ZnF_C4"/>
    <property type="match status" value="1"/>
</dbReference>
<feature type="compositionally biased region" description="Polar residues" evidence="11">
    <location>
        <begin position="333"/>
        <end position="350"/>
    </location>
</feature>
<dbReference type="Gene3D" id="3.30.50.10">
    <property type="entry name" value="Erythroid Transcription Factor GATA-1, subunit A"/>
    <property type="match status" value="1"/>
</dbReference>
<evidence type="ECO:0000256" key="1">
    <source>
        <dbReference type="ARBA" id="ARBA00004123"/>
    </source>
</evidence>
<feature type="compositionally biased region" description="Low complexity" evidence="11">
    <location>
        <begin position="313"/>
        <end position="332"/>
    </location>
</feature>
<comment type="subcellular location">
    <subcellularLocation>
        <location evidence="1 10">Nucleus</location>
    </subcellularLocation>
</comment>
<dbReference type="InterPro" id="IPR001723">
    <property type="entry name" value="Nuclear_hrmn_rcpt"/>
</dbReference>
<evidence type="ECO:0008006" key="16">
    <source>
        <dbReference type="Google" id="ProtNLM"/>
    </source>
</evidence>
<dbReference type="SUPFAM" id="SSF48508">
    <property type="entry name" value="Nuclear receptor ligand-binding domain"/>
    <property type="match status" value="1"/>
</dbReference>
<evidence type="ECO:0000256" key="6">
    <source>
        <dbReference type="ARBA" id="ARBA00023125"/>
    </source>
</evidence>
<reference evidence="15" key="1">
    <citation type="journal article" date="2015" name="Proc. Natl. Acad. Sci. U.S.A.">
        <title>Genome sequence of the Asian Tiger mosquito, Aedes albopictus, reveals insights into its biology, genetics, and evolution.</title>
        <authorList>
            <person name="Chen X.G."/>
            <person name="Jiang X."/>
            <person name="Gu J."/>
            <person name="Xu M."/>
            <person name="Wu Y."/>
            <person name="Deng Y."/>
            <person name="Zhang C."/>
            <person name="Bonizzoni M."/>
            <person name="Dermauw W."/>
            <person name="Vontas J."/>
            <person name="Armbruster P."/>
            <person name="Huang X."/>
            <person name="Yang Y."/>
            <person name="Zhang H."/>
            <person name="He W."/>
            <person name="Peng H."/>
            <person name="Liu Y."/>
            <person name="Wu K."/>
            <person name="Chen J."/>
            <person name="Lirakis M."/>
            <person name="Topalis P."/>
            <person name="Van Leeuwen T."/>
            <person name="Hall A.B."/>
            <person name="Jiang X."/>
            <person name="Thorpe C."/>
            <person name="Mueller R.L."/>
            <person name="Sun C."/>
            <person name="Waterhouse R.M."/>
            <person name="Yan G."/>
            <person name="Tu Z.J."/>
            <person name="Fang X."/>
            <person name="James A.A."/>
        </authorList>
    </citation>
    <scope>NUCLEOTIDE SEQUENCE [LARGE SCALE GENOMIC DNA]</scope>
    <source>
        <strain evidence="15">Foshan</strain>
    </source>
</reference>
<evidence type="ECO:0000256" key="8">
    <source>
        <dbReference type="ARBA" id="ARBA00023170"/>
    </source>
</evidence>
<evidence type="ECO:0000256" key="11">
    <source>
        <dbReference type="SAM" id="MobiDB-lite"/>
    </source>
</evidence>
<dbReference type="CDD" id="cd06950">
    <property type="entry name" value="NR_LBD_Tlx_PNR_like"/>
    <property type="match status" value="1"/>
</dbReference>
<dbReference type="Pfam" id="PF00105">
    <property type="entry name" value="zf-C4"/>
    <property type="match status" value="1"/>
</dbReference>
<dbReference type="Pfam" id="PF00104">
    <property type="entry name" value="Hormone_recep"/>
    <property type="match status" value="1"/>
</dbReference>
<feature type="compositionally biased region" description="Acidic residues" evidence="11">
    <location>
        <begin position="403"/>
        <end position="421"/>
    </location>
</feature>
<evidence type="ECO:0000313" key="14">
    <source>
        <dbReference type="EnsemblMetazoa" id="AALFPA23_019584.P28814"/>
    </source>
</evidence>
<dbReference type="PRINTS" id="PR00047">
    <property type="entry name" value="STROIDFINGER"/>
</dbReference>
<dbReference type="InterPro" id="IPR013088">
    <property type="entry name" value="Znf_NHR/GATA"/>
</dbReference>
<feature type="compositionally biased region" description="Gly residues" evidence="11">
    <location>
        <begin position="367"/>
        <end position="376"/>
    </location>
</feature>
<keyword evidence="3 10" id="KW-0863">Zinc-finger</keyword>
<dbReference type="InterPro" id="IPR001628">
    <property type="entry name" value="Znf_hrmn_rcpt"/>
</dbReference>
<dbReference type="InterPro" id="IPR050274">
    <property type="entry name" value="Nuclear_hormone_rcpt_NR2"/>
</dbReference>
<keyword evidence="15" id="KW-1185">Reference proteome</keyword>
<keyword evidence="9 10" id="KW-0539">Nucleus</keyword>
<dbReference type="RefSeq" id="XP_029714920.2">
    <property type="nucleotide sequence ID" value="XM_029859060.2"/>
</dbReference>
<keyword evidence="8 10" id="KW-0675">Receptor</keyword>
<dbReference type="PANTHER" id="PTHR24083">
    <property type="entry name" value="NUCLEAR HORMONE RECEPTOR"/>
    <property type="match status" value="1"/>
</dbReference>